<comment type="caution">
    <text evidence="1">The sequence shown here is derived from an EMBL/GenBank/DDBJ whole genome shotgun (WGS) entry which is preliminary data.</text>
</comment>
<gene>
    <name evidence="1" type="ORF">V1517DRAFT_313893</name>
</gene>
<organism evidence="1 2">
    <name type="scientific">Lipomyces orientalis</name>
    <dbReference type="NCBI Taxonomy" id="1233043"/>
    <lineage>
        <taxon>Eukaryota</taxon>
        <taxon>Fungi</taxon>
        <taxon>Dikarya</taxon>
        <taxon>Ascomycota</taxon>
        <taxon>Saccharomycotina</taxon>
        <taxon>Lipomycetes</taxon>
        <taxon>Lipomycetales</taxon>
        <taxon>Lipomycetaceae</taxon>
        <taxon>Lipomyces</taxon>
    </lineage>
</organism>
<sequence>MTSKIIVFGSPSGKNLKPALSKAAQINSSPAGPFDALFLLGDVLSSSTPGDVIDELVDGKLEVPALPTYFYIDADTNRTPAKIRKLIDSSTDGKICENLTCVGSSGVVETSNGVRLAAAGPSCSVFELEKLKIQKGIDILFTDLWPQHIEILSSSADKIDAVKRVEKNDKVSELALIFQPRYHFVPGPVFWEREPFKNEGYINIVGSGGERPTRFISLAPFANEIKQKWFYAFNISIPFQPTVLPANFTSNPYLEGSKRAATQNRKEKREEERDWIYGNGGGAKRRHIDGEEGSLKYSRRERVNARRPRPRSERKPVDPSTCFFCLSNPQLAQHFIVSIGEESYITTAKGPLPTPDSQGLDCPGHVLIIPLSHSPTVGSIADATSRKNTKAEMAKYRRSVATMLAKYGYTAVAFEISRHTGIHFHIQVVPIPEPKQSRAKTEFENAAKMNGYTVIEKDEEDDNEDSGIEDEDFFKVYLGGNKVLYIPLAPEVRFDLQFGRKVLATVLDLPERSDWKSCVQDEQDEIKDAEQFKTLFKAYDFTLQE</sequence>
<protein>
    <submittedName>
        <fullName evidence="1">CwfJ C-terminus 1-domain-containing protein-like protein</fullName>
    </submittedName>
</protein>
<proteinExistence type="predicted"/>
<evidence type="ECO:0000313" key="2">
    <source>
        <dbReference type="Proteomes" id="UP001489719"/>
    </source>
</evidence>
<keyword evidence="2" id="KW-1185">Reference proteome</keyword>
<dbReference type="Proteomes" id="UP001489719">
    <property type="component" value="Unassembled WGS sequence"/>
</dbReference>
<evidence type="ECO:0000313" key="1">
    <source>
        <dbReference type="EMBL" id="KAK9325631.1"/>
    </source>
</evidence>
<name>A0ACC3TXF0_9ASCO</name>
<accession>A0ACC3TXF0</accession>
<dbReference type="EMBL" id="MU970039">
    <property type="protein sequence ID" value="KAK9325631.1"/>
    <property type="molecule type" value="Genomic_DNA"/>
</dbReference>
<reference evidence="2" key="1">
    <citation type="journal article" date="2024" name="Front. Bioeng. Biotechnol.">
        <title>Genome-scale model development and genomic sequencing of the oleaginous clade Lipomyces.</title>
        <authorList>
            <person name="Czajka J.J."/>
            <person name="Han Y."/>
            <person name="Kim J."/>
            <person name="Mondo S.J."/>
            <person name="Hofstad B.A."/>
            <person name="Robles A."/>
            <person name="Haridas S."/>
            <person name="Riley R."/>
            <person name="LaButti K."/>
            <person name="Pangilinan J."/>
            <person name="Andreopoulos W."/>
            <person name="Lipzen A."/>
            <person name="Yan J."/>
            <person name="Wang M."/>
            <person name="Ng V."/>
            <person name="Grigoriev I.V."/>
            <person name="Spatafora J.W."/>
            <person name="Magnuson J.K."/>
            <person name="Baker S.E."/>
            <person name="Pomraning K.R."/>
        </authorList>
    </citation>
    <scope>NUCLEOTIDE SEQUENCE [LARGE SCALE GENOMIC DNA]</scope>
    <source>
        <strain evidence="2">CBS 10300</strain>
    </source>
</reference>